<feature type="non-terminal residue" evidence="1">
    <location>
        <position position="63"/>
    </location>
</feature>
<proteinExistence type="predicted"/>
<keyword evidence="2" id="KW-1185">Reference proteome</keyword>
<dbReference type="EMBL" id="CASHTH010001087">
    <property type="protein sequence ID" value="CAI8011206.1"/>
    <property type="molecule type" value="Genomic_DNA"/>
</dbReference>
<dbReference type="AlphaFoldDB" id="A0AA35RIF0"/>
<organism evidence="1 2">
    <name type="scientific">Geodia barretti</name>
    <name type="common">Barrett's horny sponge</name>
    <dbReference type="NCBI Taxonomy" id="519541"/>
    <lineage>
        <taxon>Eukaryota</taxon>
        <taxon>Metazoa</taxon>
        <taxon>Porifera</taxon>
        <taxon>Demospongiae</taxon>
        <taxon>Heteroscleromorpha</taxon>
        <taxon>Tetractinellida</taxon>
        <taxon>Astrophorina</taxon>
        <taxon>Geodiidae</taxon>
        <taxon>Geodia</taxon>
    </lineage>
</organism>
<accession>A0AA35RIF0</accession>
<evidence type="ECO:0000313" key="2">
    <source>
        <dbReference type="Proteomes" id="UP001174909"/>
    </source>
</evidence>
<reference evidence="1" key="1">
    <citation type="submission" date="2023-03" db="EMBL/GenBank/DDBJ databases">
        <authorList>
            <person name="Steffen K."/>
            <person name="Cardenas P."/>
        </authorList>
    </citation>
    <scope>NUCLEOTIDE SEQUENCE</scope>
</reference>
<comment type="caution">
    <text evidence="1">The sequence shown here is derived from an EMBL/GenBank/DDBJ whole genome shotgun (WGS) entry which is preliminary data.</text>
</comment>
<gene>
    <name evidence="1" type="ORF">GBAR_LOCUS7272</name>
</gene>
<evidence type="ECO:0000313" key="1">
    <source>
        <dbReference type="EMBL" id="CAI8011206.1"/>
    </source>
</evidence>
<dbReference type="Proteomes" id="UP001174909">
    <property type="component" value="Unassembled WGS sequence"/>
</dbReference>
<protein>
    <submittedName>
        <fullName evidence="1">Uncharacterized protein</fullName>
    </submittedName>
</protein>
<feature type="non-terminal residue" evidence="1">
    <location>
        <position position="1"/>
    </location>
</feature>
<sequence length="63" mass="6946">LAAHARRGLISACRDGDRASVRGDFHLCSVSLTSSQKIWLSFAEITSHRPKFSCPAERGLYLV</sequence>
<name>A0AA35RIF0_GEOBA</name>